<evidence type="ECO:0000313" key="1">
    <source>
        <dbReference type="EMBL" id="OAF11774.1"/>
    </source>
</evidence>
<comment type="caution">
    <text evidence="1">The sequence shown here is derived from an EMBL/GenBank/DDBJ whole genome shotgun (WGS) entry which is preliminary data.</text>
</comment>
<dbReference type="Proteomes" id="UP000076959">
    <property type="component" value="Unassembled WGS sequence"/>
</dbReference>
<dbReference type="AlphaFoldDB" id="A0A176YX52"/>
<reference evidence="1 2" key="1">
    <citation type="submission" date="2016-03" db="EMBL/GenBank/DDBJ databases">
        <title>Draft Genome Sequence of the Strain BR 10245 (Bradyrhizobium sp.) isolated from nodules of Centrolobium paraense.</title>
        <authorList>
            <person name="Simoes-Araujo J.L.Sr."/>
            <person name="Barauna A.C."/>
            <person name="Silva K."/>
            <person name="Zilli J.E."/>
        </authorList>
    </citation>
    <scope>NUCLEOTIDE SEQUENCE [LARGE SCALE GENOMIC DNA]</scope>
    <source>
        <strain evidence="1 2">BR 10245</strain>
    </source>
</reference>
<dbReference type="STRING" id="1505087.AYJ54_07900"/>
<protein>
    <submittedName>
        <fullName evidence="1">Uncharacterized protein</fullName>
    </submittedName>
</protein>
<dbReference type="RefSeq" id="WP_063699195.1">
    <property type="nucleotide sequence ID" value="NZ_LUUB01000045.1"/>
</dbReference>
<accession>A0A176YX52</accession>
<gene>
    <name evidence="1" type="ORF">AYJ54_07900</name>
</gene>
<dbReference type="EMBL" id="LUUB01000045">
    <property type="protein sequence ID" value="OAF11774.1"/>
    <property type="molecule type" value="Genomic_DNA"/>
</dbReference>
<keyword evidence="2" id="KW-1185">Reference proteome</keyword>
<evidence type="ECO:0000313" key="2">
    <source>
        <dbReference type="Proteomes" id="UP000076959"/>
    </source>
</evidence>
<sequence>MIISTREIEEHALWQSTWSDDERVLAHTPPGYWYDLVNISMVKRLLQARDMRADLRLRFLEWLNGIVHGNLSLDAMQTVAPACDTAMQMIDEMQHLSIDDKCRLMRKWDIMAGFCNLNPSLIEAMKLFRHPIGVAA</sequence>
<proteinExistence type="predicted"/>
<organism evidence="1 2">
    <name type="scientific">Bradyrhizobium centrolobii</name>
    <dbReference type="NCBI Taxonomy" id="1505087"/>
    <lineage>
        <taxon>Bacteria</taxon>
        <taxon>Pseudomonadati</taxon>
        <taxon>Pseudomonadota</taxon>
        <taxon>Alphaproteobacteria</taxon>
        <taxon>Hyphomicrobiales</taxon>
        <taxon>Nitrobacteraceae</taxon>
        <taxon>Bradyrhizobium</taxon>
    </lineage>
</organism>
<name>A0A176YX52_9BRAD</name>